<dbReference type="Pfam" id="PF13412">
    <property type="entry name" value="HTH_24"/>
    <property type="match status" value="1"/>
</dbReference>
<dbReference type="PROSITE" id="PS50043">
    <property type="entry name" value="HTH_LUXR_2"/>
    <property type="match status" value="1"/>
</dbReference>
<dbReference type="Pfam" id="PF01978">
    <property type="entry name" value="TrmB"/>
    <property type="match status" value="1"/>
</dbReference>
<dbReference type="AlphaFoldDB" id="A0A1C3N189"/>
<dbReference type="InterPro" id="IPR036388">
    <property type="entry name" value="WH-like_DNA-bd_sf"/>
</dbReference>
<evidence type="ECO:0000259" key="1">
    <source>
        <dbReference type="PROSITE" id="PS50043"/>
    </source>
</evidence>
<dbReference type="OrthoDB" id="3369460at2"/>
<dbReference type="CDD" id="cd06170">
    <property type="entry name" value="LuxR_C_like"/>
    <property type="match status" value="1"/>
</dbReference>
<dbReference type="InterPro" id="IPR002831">
    <property type="entry name" value="Tscrpt_reg_TrmB_N"/>
</dbReference>
<name>A0A1C3N189_9ACTN</name>
<protein>
    <submittedName>
        <fullName evidence="2">Sugar-specific transcriptional regulator TrmB</fullName>
    </submittedName>
</protein>
<dbReference type="SUPFAM" id="SSF46894">
    <property type="entry name" value="C-terminal effector domain of the bipartite response regulators"/>
    <property type="match status" value="1"/>
</dbReference>
<dbReference type="InterPro" id="IPR036390">
    <property type="entry name" value="WH_DNA-bd_sf"/>
</dbReference>
<dbReference type="Gene3D" id="1.10.10.10">
    <property type="entry name" value="Winged helix-like DNA-binding domain superfamily/Winged helix DNA-binding domain"/>
    <property type="match status" value="2"/>
</dbReference>
<dbReference type="InterPro" id="IPR000792">
    <property type="entry name" value="Tscrpt_reg_LuxR_C"/>
</dbReference>
<sequence length="331" mass="36135">MGGRRGCGGDVLGAFGLTKPQEKVYLELVGGRPGTAGELAERLALGAAEVEDALAGLARFGLVRLDAGRAGAVPPDLAIDSLLTQRVRELEEARTGLWEWLRRQRAADPVDQGVQMVVGVPAIIQTFDQFLRGAQDEVLGFECPPYAADLNDNPTELELLERGVGFRVVYDRRALERPGASDHIGRFVAAGEQARVAVNVPGKLAVADRRIALLSFPGRTESTEPWALMVRGETWVEVLVALFTEVWDRATPLRLAPPGSVLDDVDRWAVPTPTDRRILSLLMTGLPDKAVASQLGISLRTVQRRLRQLMDVTGSATRMQLGWYAARNDWL</sequence>
<dbReference type="PATRIC" id="fig|307121.4.peg.1886"/>
<dbReference type="InterPro" id="IPR016032">
    <property type="entry name" value="Sig_transdc_resp-reg_C-effctor"/>
</dbReference>
<evidence type="ECO:0000313" key="3">
    <source>
        <dbReference type="Proteomes" id="UP000199393"/>
    </source>
</evidence>
<dbReference type="PANTHER" id="PTHR34293:SF1">
    <property type="entry name" value="HTH-TYPE TRANSCRIPTIONAL REGULATOR TRMBL2"/>
    <property type="match status" value="1"/>
</dbReference>
<evidence type="ECO:0000313" key="2">
    <source>
        <dbReference type="EMBL" id="SBV26349.1"/>
    </source>
</evidence>
<accession>A0A1C3N189</accession>
<keyword evidence="3" id="KW-1185">Reference proteome</keyword>
<dbReference type="SUPFAM" id="SSF46785">
    <property type="entry name" value="Winged helix' DNA-binding domain"/>
    <property type="match status" value="1"/>
</dbReference>
<feature type="domain" description="HTH luxR-type" evidence="1">
    <location>
        <begin position="264"/>
        <end position="329"/>
    </location>
</feature>
<dbReference type="PANTHER" id="PTHR34293">
    <property type="entry name" value="HTH-TYPE TRANSCRIPTIONAL REGULATOR TRMBL2"/>
    <property type="match status" value="1"/>
</dbReference>
<dbReference type="GO" id="GO:0006355">
    <property type="term" value="P:regulation of DNA-templated transcription"/>
    <property type="evidence" value="ECO:0007669"/>
    <property type="project" value="InterPro"/>
</dbReference>
<organism evidence="2 3">
    <name type="scientific">Micromonospora krabiensis</name>
    <dbReference type="NCBI Taxonomy" id="307121"/>
    <lineage>
        <taxon>Bacteria</taxon>
        <taxon>Bacillati</taxon>
        <taxon>Actinomycetota</taxon>
        <taxon>Actinomycetes</taxon>
        <taxon>Micromonosporales</taxon>
        <taxon>Micromonosporaceae</taxon>
        <taxon>Micromonospora</taxon>
    </lineage>
</organism>
<dbReference type="InterPro" id="IPR051797">
    <property type="entry name" value="TrmB-like"/>
</dbReference>
<dbReference type="STRING" id="307121.GA0070620_1837"/>
<dbReference type="EMBL" id="LT598496">
    <property type="protein sequence ID" value="SBV26349.1"/>
    <property type="molecule type" value="Genomic_DNA"/>
</dbReference>
<dbReference type="GO" id="GO:0003677">
    <property type="term" value="F:DNA binding"/>
    <property type="evidence" value="ECO:0007669"/>
    <property type="project" value="InterPro"/>
</dbReference>
<proteinExistence type="predicted"/>
<reference evidence="3" key="1">
    <citation type="submission" date="2016-06" db="EMBL/GenBank/DDBJ databases">
        <authorList>
            <person name="Varghese N."/>
            <person name="Submissions Spin"/>
        </authorList>
    </citation>
    <scope>NUCLEOTIDE SEQUENCE [LARGE SCALE GENOMIC DNA]</scope>
    <source>
        <strain evidence="3">DSM 45344</strain>
    </source>
</reference>
<dbReference type="SMART" id="SM00421">
    <property type="entry name" value="HTH_LUXR"/>
    <property type="match status" value="1"/>
</dbReference>
<dbReference type="Proteomes" id="UP000199393">
    <property type="component" value="Chromosome I"/>
</dbReference>
<gene>
    <name evidence="2" type="ORF">GA0070620_1837</name>
</gene>